<name>A0A6A6BJD3_9PEZI</name>
<dbReference type="AlphaFoldDB" id="A0A6A6BJD3"/>
<dbReference type="GeneID" id="54299522"/>
<evidence type="ECO:0000256" key="1">
    <source>
        <dbReference type="SAM" id="MobiDB-lite"/>
    </source>
</evidence>
<dbReference type="InterPro" id="IPR007175">
    <property type="entry name" value="Rpr2/Snm1/Rpp21"/>
</dbReference>
<dbReference type="OrthoDB" id="438080at2759"/>
<evidence type="ECO:0000313" key="3">
    <source>
        <dbReference type="Proteomes" id="UP000799438"/>
    </source>
</evidence>
<feature type="region of interest" description="Disordered" evidence="1">
    <location>
        <begin position="121"/>
        <end position="202"/>
    </location>
</feature>
<dbReference type="PANTHER" id="PTHR14742:SF3">
    <property type="entry name" value="RIBONUCLEASE MRP PROTEIN SUBUNIT SNM1"/>
    <property type="match status" value="1"/>
</dbReference>
<dbReference type="Pfam" id="PF04032">
    <property type="entry name" value="Rpr2"/>
    <property type="match status" value="1"/>
</dbReference>
<dbReference type="GO" id="GO:0008033">
    <property type="term" value="P:tRNA processing"/>
    <property type="evidence" value="ECO:0007669"/>
    <property type="project" value="TreeGrafter"/>
</dbReference>
<dbReference type="PANTHER" id="PTHR14742">
    <property type="entry name" value="RIBONUCLEASE P SUBUNIT P21"/>
    <property type="match status" value="1"/>
</dbReference>
<accession>A0A6A6BJD3</accession>
<proteinExistence type="predicted"/>
<dbReference type="EMBL" id="ML995483">
    <property type="protein sequence ID" value="KAF2142927.1"/>
    <property type="molecule type" value="Genomic_DNA"/>
</dbReference>
<dbReference type="GO" id="GO:0005655">
    <property type="term" value="C:nucleolar ribonuclease P complex"/>
    <property type="evidence" value="ECO:0007669"/>
    <property type="project" value="TreeGrafter"/>
</dbReference>
<dbReference type="Gene3D" id="6.20.50.20">
    <property type="match status" value="1"/>
</dbReference>
<sequence>MSESKHLSARLNFLHKAAHSLALSSPETSSFLQSQYGLLLAENARRREVCNACGIIFIPGWSSHVSQETSKSRKKTKVSKASDNAAPKMTIYTCLRCHSKTPFQAPPAKERLKARKLPHALKEESLPSSSSASGVTAPAAQQQQQQQQQQQPPPPVATSANASSKKRAKTRKQGGLAAMLASSKKPESKGFGLDLMDFMQGP</sequence>
<protein>
    <submittedName>
        <fullName evidence="2">Uncharacterized protein</fullName>
    </submittedName>
</protein>
<keyword evidence="3" id="KW-1185">Reference proteome</keyword>
<evidence type="ECO:0000313" key="2">
    <source>
        <dbReference type="EMBL" id="KAF2142927.1"/>
    </source>
</evidence>
<dbReference type="RefSeq" id="XP_033398639.1">
    <property type="nucleotide sequence ID" value="XM_033542025.1"/>
</dbReference>
<gene>
    <name evidence="2" type="ORF">K452DRAFT_297444</name>
</gene>
<dbReference type="Proteomes" id="UP000799438">
    <property type="component" value="Unassembled WGS sequence"/>
</dbReference>
<feature type="compositionally biased region" description="Low complexity" evidence="1">
    <location>
        <begin position="126"/>
        <end position="150"/>
    </location>
</feature>
<reference evidence="2" key="1">
    <citation type="journal article" date="2020" name="Stud. Mycol.">
        <title>101 Dothideomycetes genomes: a test case for predicting lifestyles and emergence of pathogens.</title>
        <authorList>
            <person name="Haridas S."/>
            <person name="Albert R."/>
            <person name="Binder M."/>
            <person name="Bloem J."/>
            <person name="Labutti K."/>
            <person name="Salamov A."/>
            <person name="Andreopoulos B."/>
            <person name="Baker S."/>
            <person name="Barry K."/>
            <person name="Bills G."/>
            <person name="Bluhm B."/>
            <person name="Cannon C."/>
            <person name="Castanera R."/>
            <person name="Culley D."/>
            <person name="Daum C."/>
            <person name="Ezra D."/>
            <person name="Gonzalez J."/>
            <person name="Henrissat B."/>
            <person name="Kuo A."/>
            <person name="Liang C."/>
            <person name="Lipzen A."/>
            <person name="Lutzoni F."/>
            <person name="Magnuson J."/>
            <person name="Mondo S."/>
            <person name="Nolan M."/>
            <person name="Ohm R."/>
            <person name="Pangilinan J."/>
            <person name="Park H.-J."/>
            <person name="Ramirez L."/>
            <person name="Alfaro M."/>
            <person name="Sun H."/>
            <person name="Tritt A."/>
            <person name="Yoshinaga Y."/>
            <person name="Zwiers L.-H."/>
            <person name="Turgeon B."/>
            <person name="Goodwin S."/>
            <person name="Spatafora J."/>
            <person name="Crous P."/>
            <person name="Grigoriev I."/>
        </authorList>
    </citation>
    <scope>NUCLEOTIDE SEQUENCE</scope>
    <source>
        <strain evidence="2">CBS 121167</strain>
    </source>
</reference>
<organism evidence="2 3">
    <name type="scientific">Aplosporella prunicola CBS 121167</name>
    <dbReference type="NCBI Taxonomy" id="1176127"/>
    <lineage>
        <taxon>Eukaryota</taxon>
        <taxon>Fungi</taxon>
        <taxon>Dikarya</taxon>
        <taxon>Ascomycota</taxon>
        <taxon>Pezizomycotina</taxon>
        <taxon>Dothideomycetes</taxon>
        <taxon>Dothideomycetes incertae sedis</taxon>
        <taxon>Botryosphaeriales</taxon>
        <taxon>Aplosporellaceae</taxon>
        <taxon>Aplosporella</taxon>
    </lineage>
</organism>